<dbReference type="OrthoDB" id="5313288at2759"/>
<evidence type="ECO:0000313" key="2">
    <source>
        <dbReference type="EMBL" id="CCX16896.1"/>
    </source>
</evidence>
<dbReference type="InterPro" id="IPR001810">
    <property type="entry name" value="F-box_dom"/>
</dbReference>
<dbReference type="OMA" id="RIHYGAY"/>
<gene>
    <name evidence="2" type="ORF">PCON_03687</name>
</gene>
<accession>U4LBB2</accession>
<keyword evidence="3" id="KW-1185">Reference proteome</keyword>
<dbReference type="EMBL" id="HF936535">
    <property type="protein sequence ID" value="CCX16896.1"/>
    <property type="molecule type" value="Genomic_DNA"/>
</dbReference>
<proteinExistence type="predicted"/>
<dbReference type="eggNOG" id="ENOG502SSWY">
    <property type="taxonomic scope" value="Eukaryota"/>
</dbReference>
<evidence type="ECO:0000313" key="3">
    <source>
        <dbReference type="Proteomes" id="UP000018144"/>
    </source>
</evidence>
<name>U4LBB2_PYROM</name>
<dbReference type="Proteomes" id="UP000018144">
    <property type="component" value="Unassembled WGS sequence"/>
</dbReference>
<protein>
    <recommendedName>
        <fullName evidence="1">F-box domain-containing protein</fullName>
    </recommendedName>
</protein>
<dbReference type="AlphaFoldDB" id="U4LBB2"/>
<dbReference type="STRING" id="1076935.U4LBB2"/>
<evidence type="ECO:0000259" key="1">
    <source>
        <dbReference type="Pfam" id="PF12937"/>
    </source>
</evidence>
<dbReference type="Pfam" id="PF12937">
    <property type="entry name" value="F-box-like"/>
    <property type="match status" value="1"/>
</dbReference>
<sequence>MTRILDLPPEILNNIFDYLISTADPKKPQSWDRHEVRQPLNRLALVSRAFRDHVEAYCAHQIAQLAARTKTSLPLHHCRKPRTYRKHYLRRVIYHCEFCQVKTSCRAMVFNDIVCCRSCDRKIWPEKMTKTAARTTYDLHDHQLAKIQSGRYQVYGMISTMYLTSDVKKLAESIHGNLEEWKKKKKEKLKRQREIREEEERANYEGDFGVDSYAFGGPDDIDYNDYNHETLADW</sequence>
<feature type="domain" description="F-box" evidence="1">
    <location>
        <begin position="4"/>
        <end position="54"/>
    </location>
</feature>
<organism evidence="2 3">
    <name type="scientific">Pyronema omphalodes (strain CBS 100304)</name>
    <name type="common">Pyronema confluens</name>
    <dbReference type="NCBI Taxonomy" id="1076935"/>
    <lineage>
        <taxon>Eukaryota</taxon>
        <taxon>Fungi</taxon>
        <taxon>Dikarya</taxon>
        <taxon>Ascomycota</taxon>
        <taxon>Pezizomycotina</taxon>
        <taxon>Pezizomycetes</taxon>
        <taxon>Pezizales</taxon>
        <taxon>Pyronemataceae</taxon>
        <taxon>Pyronema</taxon>
    </lineage>
</organism>
<reference evidence="2 3" key="1">
    <citation type="journal article" date="2013" name="PLoS Genet.">
        <title>The genome and development-dependent transcriptomes of Pyronema confluens: a window into fungal evolution.</title>
        <authorList>
            <person name="Traeger S."/>
            <person name="Altegoer F."/>
            <person name="Freitag M."/>
            <person name="Gabaldon T."/>
            <person name="Kempken F."/>
            <person name="Kumar A."/>
            <person name="Marcet-Houben M."/>
            <person name="Poggeler S."/>
            <person name="Stajich J.E."/>
            <person name="Nowrousian M."/>
        </authorList>
    </citation>
    <scope>NUCLEOTIDE SEQUENCE [LARGE SCALE GENOMIC DNA]</scope>
    <source>
        <strain evidence="3">CBS 100304</strain>
        <tissue evidence="2">Vegetative mycelium</tissue>
    </source>
</reference>